<dbReference type="Proteomes" id="UP001281130">
    <property type="component" value="Unassembled WGS sequence"/>
</dbReference>
<dbReference type="AlphaFoldDB" id="A0AB35T042"/>
<sequence length="78" mass="8460">MRISGHPSVEELRQALREKDVRLACTVCGRTEFSVEEAAILSGGSAQGYGAHRLPRTQVVCENCGHVMSFAVAKLQES</sequence>
<dbReference type="EMBL" id="JAWXXX010000001">
    <property type="protein sequence ID" value="MDX5893110.1"/>
    <property type="molecule type" value="Genomic_DNA"/>
</dbReference>
<reference evidence="1" key="1">
    <citation type="submission" date="2023-11" db="EMBL/GenBank/DDBJ databases">
        <title>MicrobeMod: A computational toolkit for identifying prokaryotic methylation and restriction-modification with nanopore sequencing.</title>
        <authorList>
            <person name="Crits-Christoph A."/>
            <person name="Kang S.C."/>
            <person name="Lee H."/>
            <person name="Ostrov N."/>
        </authorList>
    </citation>
    <scope>NUCLEOTIDE SEQUENCE</scope>
    <source>
        <strain evidence="1">ATCC 51242</strain>
    </source>
</reference>
<evidence type="ECO:0000313" key="2">
    <source>
        <dbReference type="Proteomes" id="UP001281130"/>
    </source>
</evidence>
<proteinExistence type="predicted"/>
<name>A0AB35T042_RUBRA</name>
<evidence type="ECO:0008006" key="3">
    <source>
        <dbReference type="Google" id="ProtNLM"/>
    </source>
</evidence>
<accession>A0AB35T042</accession>
<comment type="caution">
    <text evidence="1">The sequence shown here is derived from an EMBL/GenBank/DDBJ whole genome shotgun (WGS) entry which is preliminary data.</text>
</comment>
<protein>
    <recommendedName>
        <fullName evidence="3">YgiT-type zinc finger domain</fullName>
    </recommendedName>
</protein>
<evidence type="ECO:0000313" key="1">
    <source>
        <dbReference type="EMBL" id="MDX5893110.1"/>
    </source>
</evidence>
<gene>
    <name evidence="1" type="ORF">SIL72_03600</name>
</gene>
<organism evidence="1 2">
    <name type="scientific">Rubrobacter radiotolerans</name>
    <name type="common">Arthrobacter radiotolerans</name>
    <dbReference type="NCBI Taxonomy" id="42256"/>
    <lineage>
        <taxon>Bacteria</taxon>
        <taxon>Bacillati</taxon>
        <taxon>Actinomycetota</taxon>
        <taxon>Rubrobacteria</taxon>
        <taxon>Rubrobacterales</taxon>
        <taxon>Rubrobacteraceae</taxon>
        <taxon>Rubrobacter</taxon>
    </lineage>
</organism>
<dbReference type="RefSeq" id="WP_143533819.1">
    <property type="nucleotide sequence ID" value="NZ_CP007514.1"/>
</dbReference>